<dbReference type="AlphaFoldDB" id="A0AAP4TWY8"/>
<dbReference type="RefSeq" id="WP_107335789.1">
    <property type="nucleotide sequence ID" value="NZ_CANLSP010000005.1"/>
</dbReference>
<dbReference type="EMBL" id="JASCSA010000003">
    <property type="protein sequence ID" value="MDI5883831.1"/>
    <property type="molecule type" value="Genomic_DNA"/>
</dbReference>
<keyword evidence="6 11" id="KW-0812">Transmembrane</keyword>
<evidence type="ECO:0000256" key="11">
    <source>
        <dbReference type="HAMAP-Rule" id="MF_00468"/>
    </source>
</evidence>
<comment type="caution">
    <text evidence="11">Lacks conserved residue(s) required for the propagation of feature annotation.</text>
</comment>
<dbReference type="EMBL" id="JAUORK010000006">
    <property type="protein sequence ID" value="MDO6671880.1"/>
    <property type="molecule type" value="Genomic_DNA"/>
</dbReference>
<keyword evidence="2 11" id="KW-0813">Transport</keyword>
<keyword evidence="15" id="KW-1185">Reference proteome</keyword>
<sequence length="242" mass="27628">MIDAVSALVRGTRMVYTPGLRRFVFVPLAINLVLYSITLWVLFNQFGGWIDYWMLKVPAWLDWLSWLIWPVLVVSLLLVVFFTFSLVTNLIAAPFYGILAEKVEHRLDGTLIDDDRGLMKIGVDSLGREMAKLGYFIPRMIALFIIGFIPGLNLLSPLLWGLFSAWSMSIQYLDYPMDNHQVSFGDMKQRLKARWWPSLTFGAAVFVMTLVPLANLLFIPGAVAGAVLMWQSHYRQLPAPRR</sequence>
<evidence type="ECO:0000256" key="10">
    <source>
        <dbReference type="ARBA" id="ARBA00023192"/>
    </source>
</evidence>
<dbReference type="PANTHER" id="PTHR37468:SF1">
    <property type="entry name" value="SULFATE TRANSPORTER CYSZ"/>
    <property type="match status" value="1"/>
</dbReference>
<dbReference type="Proteomes" id="UP001229025">
    <property type="component" value="Unassembled WGS sequence"/>
</dbReference>
<dbReference type="NCBIfam" id="NF003433">
    <property type="entry name" value="PRK04949.1"/>
    <property type="match status" value="1"/>
</dbReference>
<comment type="subcellular location">
    <subcellularLocation>
        <location evidence="11">Cell inner membrane</location>
        <topology evidence="11">Multi-pass membrane protein</topology>
    </subcellularLocation>
    <subcellularLocation>
        <location evidence="1">Membrane</location>
        <topology evidence="1">Multi-pass membrane protein</topology>
    </subcellularLocation>
</comment>
<keyword evidence="8 11" id="KW-0764">Sulfate transport</keyword>
<dbReference type="InterPro" id="IPR022985">
    <property type="entry name" value="Sulfate_CysZ"/>
</dbReference>
<evidence type="ECO:0000256" key="4">
    <source>
        <dbReference type="ARBA" id="ARBA00022519"/>
    </source>
</evidence>
<reference evidence="12" key="4">
    <citation type="submission" date="2024-05" db="EMBL/GenBank/DDBJ databases">
        <title>Genome-based characterization of strain KMM 296 and proposal for reclassification of Cobetia litoralis and Cobetia pacifica, and emended description of the species Cobetia amphilecti and Cobetia marina.</title>
        <authorList>
            <person name="Balabanova L."/>
            <person name="Nedashkovskaya O."/>
        </authorList>
    </citation>
    <scope>NUCLEOTIDE SEQUENCE</scope>
    <source>
        <strain evidence="12">NRIC 0815</strain>
    </source>
</reference>
<comment type="function">
    <text evidence="11">High affinity, high specificity proton-dependent sulfate transporter, which mediates sulfate uptake. Provides the sulfur source for the cysteine synthesis pathway.</text>
</comment>
<feature type="transmembrane region" description="Helical" evidence="11">
    <location>
        <begin position="63"/>
        <end position="96"/>
    </location>
</feature>
<evidence type="ECO:0000256" key="7">
    <source>
        <dbReference type="ARBA" id="ARBA00022989"/>
    </source>
</evidence>
<evidence type="ECO:0000256" key="2">
    <source>
        <dbReference type="ARBA" id="ARBA00022448"/>
    </source>
</evidence>
<evidence type="ECO:0000313" key="12">
    <source>
        <dbReference type="EMBL" id="MDI5883831.1"/>
    </source>
</evidence>
<dbReference type="Pfam" id="PF07264">
    <property type="entry name" value="EI24"/>
    <property type="match status" value="1"/>
</dbReference>
<evidence type="ECO:0000256" key="9">
    <source>
        <dbReference type="ARBA" id="ARBA00023136"/>
    </source>
</evidence>
<accession>A0AAP4TWY8</accession>
<protein>
    <recommendedName>
        <fullName evidence="11">Sulfate transporter CysZ</fullName>
    </recommendedName>
</protein>
<keyword evidence="5 11" id="KW-0028">Amino-acid biosynthesis</keyword>
<proteinExistence type="inferred from homology"/>
<keyword evidence="4 11" id="KW-0997">Cell inner membrane</keyword>
<comment type="similarity">
    <text evidence="11">Belongs to the CysZ family.</text>
</comment>
<feature type="transmembrane region" description="Helical" evidence="11">
    <location>
        <begin position="133"/>
        <end position="152"/>
    </location>
</feature>
<keyword evidence="7 11" id="KW-1133">Transmembrane helix</keyword>
<evidence type="ECO:0000256" key="8">
    <source>
        <dbReference type="ARBA" id="ARBA00023032"/>
    </source>
</evidence>
<dbReference type="HAMAP" id="MF_00468">
    <property type="entry name" value="CysZ"/>
    <property type="match status" value="1"/>
</dbReference>
<gene>
    <name evidence="11 13" type="primary">cysZ</name>
    <name evidence="13" type="ORF">Q4535_07060</name>
    <name evidence="12" type="ORF">QLT01_05605</name>
</gene>
<reference evidence="15" key="3">
    <citation type="submission" date="2023-07" db="EMBL/GenBank/DDBJ databases">
        <title>Genome-based characterization of strain KMM 296 and proposal for reclassification of Cobetia litoralis and Cobetia pacifica, and emended description of the species Cobetia amphilecti and Cobetia marina.</title>
        <authorList>
            <person name="Balabanova L."/>
            <person name="Nedashkovskaya O."/>
        </authorList>
    </citation>
    <scope>NUCLEOTIDE SEQUENCE [LARGE SCALE GENOMIC DNA]</scope>
    <source>
        <strain evidence="15">NRIC 0815</strain>
    </source>
</reference>
<dbReference type="Proteomes" id="UP001170481">
    <property type="component" value="Unassembled WGS sequence"/>
</dbReference>
<evidence type="ECO:0000256" key="1">
    <source>
        <dbReference type="ARBA" id="ARBA00004141"/>
    </source>
</evidence>
<evidence type="ECO:0000256" key="6">
    <source>
        <dbReference type="ARBA" id="ARBA00022692"/>
    </source>
</evidence>
<evidence type="ECO:0000313" key="13">
    <source>
        <dbReference type="EMBL" id="MDO6671880.1"/>
    </source>
</evidence>
<dbReference type="GO" id="GO:0000103">
    <property type="term" value="P:sulfate assimilation"/>
    <property type="evidence" value="ECO:0007669"/>
    <property type="project" value="InterPro"/>
</dbReference>
<reference evidence="13" key="2">
    <citation type="submission" date="2023-07" db="EMBL/GenBank/DDBJ databases">
        <title>Genome content predicts the carbon catabolic preferences of heterotrophic bacteria.</title>
        <authorList>
            <person name="Gralka M."/>
        </authorList>
    </citation>
    <scope>NUCLEOTIDE SEQUENCE</scope>
    <source>
        <strain evidence="13">C2R13</strain>
    </source>
</reference>
<dbReference type="PANTHER" id="PTHR37468">
    <property type="entry name" value="SULFATE TRANSPORTER CYSZ"/>
    <property type="match status" value="1"/>
</dbReference>
<dbReference type="InterPro" id="IPR050480">
    <property type="entry name" value="CysZ-like"/>
</dbReference>
<keyword evidence="9 11" id="KW-0472">Membrane</keyword>
<comment type="caution">
    <text evidence="13">The sequence shown here is derived from an EMBL/GenBank/DDBJ whole genome shotgun (WGS) entry which is preliminary data.</text>
</comment>
<feature type="transmembrane region" description="Helical" evidence="11">
    <location>
        <begin position="23"/>
        <end position="43"/>
    </location>
</feature>
<evidence type="ECO:0000256" key="5">
    <source>
        <dbReference type="ARBA" id="ARBA00022605"/>
    </source>
</evidence>
<dbReference type="InterPro" id="IPR059112">
    <property type="entry name" value="CysZ/EI24"/>
</dbReference>
<keyword evidence="3 11" id="KW-1003">Cell membrane</keyword>
<evidence type="ECO:0000313" key="15">
    <source>
        <dbReference type="Proteomes" id="UP001229025"/>
    </source>
</evidence>
<evidence type="ECO:0000256" key="3">
    <source>
        <dbReference type="ARBA" id="ARBA00022475"/>
    </source>
</evidence>
<evidence type="ECO:0000313" key="14">
    <source>
        <dbReference type="Proteomes" id="UP001170481"/>
    </source>
</evidence>
<keyword evidence="10 11" id="KW-0198">Cysteine biosynthesis</keyword>
<name>A0AAP4TWY8_9GAMM</name>
<organism evidence="13 14">
    <name type="scientific">Cobetia amphilecti</name>
    <dbReference type="NCBI Taxonomy" id="1055104"/>
    <lineage>
        <taxon>Bacteria</taxon>
        <taxon>Pseudomonadati</taxon>
        <taxon>Pseudomonadota</taxon>
        <taxon>Gammaproteobacteria</taxon>
        <taxon>Oceanospirillales</taxon>
        <taxon>Halomonadaceae</taxon>
        <taxon>Cobetia</taxon>
    </lineage>
</organism>
<dbReference type="GO" id="GO:0009675">
    <property type="term" value="F:high-affinity sulfate:proton symporter activity"/>
    <property type="evidence" value="ECO:0007669"/>
    <property type="project" value="TreeGrafter"/>
</dbReference>
<reference evidence="12 15" key="1">
    <citation type="submission" date="2023-04" db="EMBL/GenBank/DDBJ databases">
        <authorList>
            <person name="Otstavnykh N."/>
            <person name="Seitkalieva A."/>
            <person name="Bystritskaya E."/>
        </authorList>
    </citation>
    <scope>NUCLEOTIDE SEQUENCE [LARGE SCALE GENOMIC DNA]</scope>
    <source>
        <strain evidence="12 15">NRIC 0815</strain>
    </source>
</reference>
<dbReference type="GO" id="GO:0005886">
    <property type="term" value="C:plasma membrane"/>
    <property type="evidence" value="ECO:0007669"/>
    <property type="project" value="UniProtKB-SubCell"/>
</dbReference>
<dbReference type="GO" id="GO:0019344">
    <property type="term" value="P:cysteine biosynthetic process"/>
    <property type="evidence" value="ECO:0007669"/>
    <property type="project" value="UniProtKB-UniRule"/>
</dbReference>